<keyword evidence="1" id="KW-0812">Transmembrane</keyword>
<evidence type="ECO:0000313" key="3">
    <source>
        <dbReference type="Proteomes" id="UP001327560"/>
    </source>
</evidence>
<keyword evidence="1" id="KW-1133">Transmembrane helix</keyword>
<keyword evidence="3" id="KW-1185">Reference proteome</keyword>
<organism evidence="2 3">
    <name type="scientific">Canna indica</name>
    <name type="common">Indian-shot</name>
    <dbReference type="NCBI Taxonomy" id="4628"/>
    <lineage>
        <taxon>Eukaryota</taxon>
        <taxon>Viridiplantae</taxon>
        <taxon>Streptophyta</taxon>
        <taxon>Embryophyta</taxon>
        <taxon>Tracheophyta</taxon>
        <taxon>Spermatophyta</taxon>
        <taxon>Magnoliopsida</taxon>
        <taxon>Liliopsida</taxon>
        <taxon>Zingiberales</taxon>
        <taxon>Cannaceae</taxon>
        <taxon>Canna</taxon>
    </lineage>
</organism>
<reference evidence="2 3" key="1">
    <citation type="submission" date="2023-10" db="EMBL/GenBank/DDBJ databases">
        <title>Chromosome-scale genome assembly provides insights into flower coloration mechanisms of Canna indica.</title>
        <authorList>
            <person name="Li C."/>
        </authorList>
    </citation>
    <scope>NUCLEOTIDE SEQUENCE [LARGE SCALE GENOMIC DNA]</scope>
    <source>
        <tissue evidence="2">Flower</tissue>
    </source>
</reference>
<dbReference type="AlphaFoldDB" id="A0AAQ3Q4Y8"/>
<name>A0AAQ3Q4Y8_9LILI</name>
<sequence length="169" mass="18764">MENDDNHLIESKVDNPLFSYNDQPDLDNPPLVNVPIKIVASLTRGSLYNQNLGNDINLPGAKKEDKNKDKVDSIAPSFASFVKHVSSTLGNARKVELTLWFLSIVVLTNLNLKLGKVNSPKSKYQKTLLNLTILCIPKRKIKSKRIISTLKMSLIALLVPFVSSSLLLP</sequence>
<gene>
    <name evidence="2" type="ORF">Cni_G04939</name>
</gene>
<proteinExistence type="predicted"/>
<accession>A0AAQ3Q4Y8</accession>
<keyword evidence="1" id="KW-0472">Membrane</keyword>
<evidence type="ECO:0000256" key="1">
    <source>
        <dbReference type="SAM" id="Phobius"/>
    </source>
</evidence>
<protein>
    <submittedName>
        <fullName evidence="2">Uncharacterized protein</fullName>
    </submittedName>
</protein>
<dbReference type="EMBL" id="CP136891">
    <property type="protein sequence ID" value="WOK96232.1"/>
    <property type="molecule type" value="Genomic_DNA"/>
</dbReference>
<evidence type="ECO:0000313" key="2">
    <source>
        <dbReference type="EMBL" id="WOK96232.1"/>
    </source>
</evidence>
<dbReference type="Proteomes" id="UP001327560">
    <property type="component" value="Chromosome 2"/>
</dbReference>
<feature type="transmembrane region" description="Helical" evidence="1">
    <location>
        <begin position="146"/>
        <end position="168"/>
    </location>
</feature>